<evidence type="ECO:0000313" key="2">
    <source>
        <dbReference type="EMBL" id="OGN06777.1"/>
    </source>
</evidence>
<dbReference type="InterPro" id="IPR036583">
    <property type="entry name" value="23S_rRNA_IVS_sf"/>
</dbReference>
<protein>
    <recommendedName>
        <fullName evidence="1">bAvd-like domain-containing protein</fullName>
    </recommendedName>
</protein>
<dbReference type="InterPro" id="IPR055360">
    <property type="entry name" value="bAvd"/>
</dbReference>
<dbReference type="EMBL" id="MGJN01000015">
    <property type="protein sequence ID" value="OGN06777.1"/>
    <property type="molecule type" value="Genomic_DNA"/>
</dbReference>
<evidence type="ECO:0000259" key="1">
    <source>
        <dbReference type="Pfam" id="PF22296"/>
    </source>
</evidence>
<dbReference type="Pfam" id="PF22296">
    <property type="entry name" value="bAvd"/>
    <property type="match status" value="1"/>
</dbReference>
<reference evidence="2 3" key="1">
    <citation type="journal article" date="2016" name="Nat. Commun.">
        <title>Thousands of microbial genomes shed light on interconnected biogeochemical processes in an aquifer system.</title>
        <authorList>
            <person name="Anantharaman K."/>
            <person name="Brown C.T."/>
            <person name="Hug L.A."/>
            <person name="Sharon I."/>
            <person name="Castelle C.J."/>
            <person name="Probst A.J."/>
            <person name="Thomas B.C."/>
            <person name="Singh A."/>
            <person name="Wilkins M.J."/>
            <person name="Karaoz U."/>
            <person name="Brodie E.L."/>
            <person name="Williams K.H."/>
            <person name="Hubbard S.S."/>
            <person name="Banfield J.F."/>
        </authorList>
    </citation>
    <scope>NUCLEOTIDE SEQUENCE [LARGE SCALE GENOMIC DNA]</scope>
</reference>
<dbReference type="Proteomes" id="UP000176834">
    <property type="component" value="Unassembled WGS sequence"/>
</dbReference>
<gene>
    <name evidence="2" type="ORF">A3B86_00210</name>
</gene>
<proteinExistence type="predicted"/>
<name>A0A1F8F0X0_9BACT</name>
<sequence length="102" mass="11886">MYSYTSLFPKKDRYSIGQKCEALSLEFLESLYEANSNRGQQRLVLLQSLDNKLKIIKTMIRLCFDVKAFDQKKYIHCEESLQEIGKMLGGWIKSTQKENLAV</sequence>
<comment type="caution">
    <text evidence="2">The sequence shown here is derived from an EMBL/GenBank/DDBJ whole genome shotgun (WGS) entry which is preliminary data.</text>
</comment>
<dbReference type="AlphaFoldDB" id="A0A1F8F0X0"/>
<dbReference type="CDD" id="cd16376">
    <property type="entry name" value="Avd_like"/>
    <property type="match status" value="1"/>
</dbReference>
<feature type="domain" description="bAvd-like" evidence="1">
    <location>
        <begin position="2"/>
        <end position="94"/>
    </location>
</feature>
<organism evidence="2 3">
    <name type="scientific">Candidatus Yanofskybacteria bacterium RIFCSPHIGHO2_02_FULL_38_22b</name>
    <dbReference type="NCBI Taxonomy" id="1802673"/>
    <lineage>
        <taxon>Bacteria</taxon>
        <taxon>Candidatus Yanofskyibacteriota</taxon>
    </lineage>
</organism>
<dbReference type="Gene3D" id="1.20.1440.60">
    <property type="entry name" value="23S rRNA-intervening sequence"/>
    <property type="match status" value="1"/>
</dbReference>
<evidence type="ECO:0000313" key="3">
    <source>
        <dbReference type="Proteomes" id="UP000176834"/>
    </source>
</evidence>
<accession>A0A1F8F0X0</accession>